<dbReference type="EMBL" id="JARVCO010000004">
    <property type="protein sequence ID" value="MDZ8117816.1"/>
    <property type="molecule type" value="Genomic_DNA"/>
</dbReference>
<sequence>MKHIIAGWVVALVFQATAGENGFALYTFESGDVPAAAAATNAALSVESGALKVVFRPDVQRSGVRFSPAEPWDCKWLGNYHLSARISNPGDDSVYIHCVVESAGGGSVRRAVNIPAGGSGRYYFELAGPGLGIDYGLRDDPPSFTGCGTRMIIKGGKYAADFSRVKSIRFYTERQIDPHTLIFDDIRISESPPGDPNYMTGLVDRFGQAAKIDYPGKIHSEEELRQVALDELRALAVSRPMSDRSTFGGWKEGPWLEATGYFRAEKVGGKWALVDPEGYLFFSSGIANIRMANTSTITGIDFRDDAVRYVDPEDVTPEDSLGIVPPSDAIRKTRYVSSELRHKMFNWLPDYSDPLAKYYGYRRSAHKGPVKHGEVFSFYLANLERRYGEPRPGFAVSKWRDVTIDRMIDWGFTSAGNWVDPEFYQNNRLPYFANGWIIGDFKTVSSGYDYWRPLPDPFDPEFERRAKLTLEVVADEVLGSPWCVGVFVDNEMSWGSMESNRKRYGVVLHALSRAASDCPAKAEFMKLLKAEYPTLGKLNAAWNTELTGWNELEQGVDLYDAEFSEGMLADFSMLSEAFATQYFSIVHDALAGVLPNHMYMGCRLTMWGMTTEVWKAARKYCDVMSYNFYGMGIGPKTWAFLEEVDRPTVIGEFHMGATDSGFFHPGLIHATDQKDRARMWKEYMESVRDNPYFVGAHWFQYIDSPITGRAHDGENYNIGFVRVTDVPYPHLVKAAKEFHCTLYETRYGDVKEAK</sequence>
<comment type="caution">
    <text evidence="2">The sequence shown here is derived from an EMBL/GenBank/DDBJ whole genome shotgun (WGS) entry which is preliminary data.</text>
</comment>
<organism evidence="2 3">
    <name type="scientific">Pontiella agarivorans</name>
    <dbReference type="NCBI Taxonomy" id="3038953"/>
    <lineage>
        <taxon>Bacteria</taxon>
        <taxon>Pseudomonadati</taxon>
        <taxon>Kiritimatiellota</taxon>
        <taxon>Kiritimatiellia</taxon>
        <taxon>Kiritimatiellales</taxon>
        <taxon>Pontiellaceae</taxon>
        <taxon>Pontiella</taxon>
    </lineage>
</organism>
<name>A0ABU5MUC9_9BACT</name>
<dbReference type="Gene3D" id="3.20.20.80">
    <property type="entry name" value="Glycosidases"/>
    <property type="match status" value="1"/>
</dbReference>
<evidence type="ECO:0000313" key="2">
    <source>
        <dbReference type="EMBL" id="MDZ8117816.1"/>
    </source>
</evidence>
<dbReference type="InterPro" id="IPR040669">
    <property type="entry name" value="Agarase_CBM"/>
</dbReference>
<dbReference type="InterPro" id="IPR017853">
    <property type="entry name" value="GH"/>
</dbReference>
<dbReference type="Proteomes" id="UP001290861">
    <property type="component" value="Unassembled WGS sequence"/>
</dbReference>
<evidence type="ECO:0000259" key="1">
    <source>
        <dbReference type="Pfam" id="PF17992"/>
    </source>
</evidence>
<protein>
    <recommendedName>
        <fullName evidence="1">Agarase CBM-like domain-containing protein</fullName>
    </recommendedName>
</protein>
<dbReference type="SUPFAM" id="SSF51445">
    <property type="entry name" value="(Trans)glycosidases"/>
    <property type="match status" value="1"/>
</dbReference>
<feature type="domain" description="Agarase CBM-like" evidence="1">
    <location>
        <begin position="28"/>
        <end position="199"/>
    </location>
</feature>
<reference evidence="2 3" key="1">
    <citation type="journal article" date="2024" name="Appl. Environ. Microbiol.">
        <title>Pontiella agarivorans sp. nov., a novel marine anaerobic bacterium capable of degrading macroalgal polysaccharides and fixing nitrogen.</title>
        <authorList>
            <person name="Liu N."/>
            <person name="Kivenson V."/>
            <person name="Peng X."/>
            <person name="Cui Z."/>
            <person name="Lankiewicz T.S."/>
            <person name="Gosselin K.M."/>
            <person name="English C.J."/>
            <person name="Blair E.M."/>
            <person name="O'Malley M.A."/>
            <person name="Valentine D.L."/>
        </authorList>
    </citation>
    <scope>NUCLEOTIDE SEQUENCE [LARGE SCALE GENOMIC DNA]</scope>
    <source>
        <strain evidence="2 3">NLcol2</strain>
    </source>
</reference>
<keyword evidence="3" id="KW-1185">Reference proteome</keyword>
<evidence type="ECO:0000313" key="3">
    <source>
        <dbReference type="Proteomes" id="UP001290861"/>
    </source>
</evidence>
<accession>A0ABU5MUC9</accession>
<dbReference type="Gene3D" id="2.60.120.430">
    <property type="entry name" value="Galactose-binding lectin"/>
    <property type="match status" value="1"/>
</dbReference>
<dbReference type="Pfam" id="PF17992">
    <property type="entry name" value="Agarase_CBM"/>
    <property type="match status" value="1"/>
</dbReference>
<gene>
    <name evidence="2" type="ORF">P9H32_04190</name>
</gene>
<dbReference type="RefSeq" id="WP_322607618.1">
    <property type="nucleotide sequence ID" value="NZ_JARVCO010000004.1"/>
</dbReference>
<proteinExistence type="predicted"/>